<feature type="compositionally biased region" description="Low complexity" evidence="3">
    <location>
        <begin position="102"/>
        <end position="112"/>
    </location>
</feature>
<feature type="compositionally biased region" description="Basic and acidic residues" evidence="3">
    <location>
        <begin position="42"/>
        <end position="56"/>
    </location>
</feature>
<sequence>MAERSPRPPFSPTSHPPSSDTNQWSSQDYNSDKNRVGMTKTTPRDDRQVFVIDRPESPTLPPEGGQDDVYEDIPQTPKSSFDQPRSPGDFNGINSTRIPLLSNSSTTSSISSDNWQNVSGSGSFPNGTKGGPHYQSMERTRSVQTPTSAYAPPSQVPPSRRNGSSNQHLRHAVSANGLHHKARRPLHVNDHMAAAIELSASPNVPLAPAAGMYWSRAITYGRGPSRPLRAHTADLVGEHLYVFGGCDIKTCFNILYVLDMDTLTWSKPRTSGHAPPPCRAHSCTVVERDSGGGKRTHYLYVFGGGDGPNYFNDLHILNTDTLVWTKPLVGGSPPSPRRAHTTCLWNNKIIVVGGGDGARALADVHALDISDLNKPSWTQLDPSGSPPIARGYHTSNLVKDKLIVFGGSDGHECFNDVFVLDLVSNQWTQIELDRGISRLAHTATQVGSYVFVIGGHDGSRYSNDILLLNLVTMNWESRKIYGVAPSPRGYHTSVLYDSRLYILGGYDGRNVFEDVYQLDLSACAYLPQITNFEIDV</sequence>
<dbReference type="VEuPathDB" id="FungiDB:PHYBLDRAFT_178727"/>
<dbReference type="InterPro" id="IPR015915">
    <property type="entry name" value="Kelch-typ_b-propeller"/>
</dbReference>
<dbReference type="Pfam" id="PF24681">
    <property type="entry name" value="Kelch_KLHDC2_KLHL20_DRC7"/>
    <property type="match status" value="1"/>
</dbReference>
<dbReference type="PANTHER" id="PTHR46093:SF3">
    <property type="entry name" value="ACYL-COA-BINDING DOMAIN-CONTAINING PROTEIN 4"/>
    <property type="match status" value="1"/>
</dbReference>
<dbReference type="AlphaFoldDB" id="A0A163EPW1"/>
<keyword evidence="5" id="KW-1185">Reference proteome</keyword>
<feature type="compositionally biased region" description="Polar residues" evidence="3">
    <location>
        <begin position="20"/>
        <end position="29"/>
    </location>
</feature>
<evidence type="ECO:0000313" key="4">
    <source>
        <dbReference type="EMBL" id="OAD80720.1"/>
    </source>
</evidence>
<evidence type="ECO:0000256" key="3">
    <source>
        <dbReference type="SAM" id="MobiDB-lite"/>
    </source>
</evidence>
<dbReference type="RefSeq" id="XP_018298760.1">
    <property type="nucleotide sequence ID" value="XM_018438036.1"/>
</dbReference>
<dbReference type="EMBL" id="KV440971">
    <property type="protein sequence ID" value="OAD80720.1"/>
    <property type="molecule type" value="Genomic_DNA"/>
</dbReference>
<feature type="region of interest" description="Disordered" evidence="3">
    <location>
        <begin position="1"/>
        <end position="167"/>
    </location>
</feature>
<evidence type="ECO:0000313" key="5">
    <source>
        <dbReference type="Proteomes" id="UP000077315"/>
    </source>
</evidence>
<feature type="compositionally biased region" description="Polar residues" evidence="3">
    <location>
        <begin position="113"/>
        <end position="126"/>
    </location>
</feature>
<dbReference type="SUPFAM" id="SSF117281">
    <property type="entry name" value="Kelch motif"/>
    <property type="match status" value="1"/>
</dbReference>
<dbReference type="Pfam" id="PF01344">
    <property type="entry name" value="Kelch_1"/>
    <property type="match status" value="1"/>
</dbReference>
<keyword evidence="1" id="KW-0880">Kelch repeat</keyword>
<dbReference type="PANTHER" id="PTHR46093">
    <property type="entry name" value="ACYL-COA-BINDING DOMAIN-CONTAINING PROTEIN 5"/>
    <property type="match status" value="1"/>
</dbReference>
<keyword evidence="2" id="KW-0677">Repeat</keyword>
<gene>
    <name evidence="4" type="ORF">PHYBLDRAFT_178727</name>
</gene>
<dbReference type="Gene3D" id="2.120.10.80">
    <property type="entry name" value="Kelch-type beta propeller"/>
    <property type="match status" value="2"/>
</dbReference>
<reference evidence="5" key="1">
    <citation type="submission" date="2015-06" db="EMBL/GenBank/DDBJ databases">
        <title>Expansion of signal transduction pathways in fungi by whole-genome duplication.</title>
        <authorList>
            <consortium name="DOE Joint Genome Institute"/>
            <person name="Corrochano L.M."/>
            <person name="Kuo A."/>
            <person name="Marcet-Houben M."/>
            <person name="Polaino S."/>
            <person name="Salamov A."/>
            <person name="Villalobos J.M."/>
            <person name="Alvarez M.I."/>
            <person name="Avalos J."/>
            <person name="Benito E.P."/>
            <person name="Benoit I."/>
            <person name="Burger G."/>
            <person name="Camino L.P."/>
            <person name="Canovas D."/>
            <person name="Cerda-Olmedo E."/>
            <person name="Cheng J.-F."/>
            <person name="Dominguez A."/>
            <person name="Elias M."/>
            <person name="Eslava A.P."/>
            <person name="Glaser F."/>
            <person name="Grimwood J."/>
            <person name="Gutierrez G."/>
            <person name="Heitman J."/>
            <person name="Henrissat B."/>
            <person name="Iturriaga E.A."/>
            <person name="Lang B.F."/>
            <person name="Lavin J.L."/>
            <person name="Lee S."/>
            <person name="Li W."/>
            <person name="Lindquist E."/>
            <person name="Lopez-Garcia S."/>
            <person name="Luque E.M."/>
            <person name="Marcos A.T."/>
            <person name="Martin J."/>
            <person name="McCluskey K."/>
            <person name="Medina H.R."/>
            <person name="Miralles-Duran A."/>
            <person name="Miyazaki A."/>
            <person name="Munoz-Torres E."/>
            <person name="Oguiza J.A."/>
            <person name="Ohm R."/>
            <person name="Olmedo M."/>
            <person name="Orejas M."/>
            <person name="Ortiz-Castellanos L."/>
            <person name="Pisabarro A.G."/>
            <person name="Rodriguez-Romero J."/>
            <person name="Ruiz-Herrera J."/>
            <person name="Ruiz-Vazquez R."/>
            <person name="Sanz C."/>
            <person name="Schackwitz W."/>
            <person name="Schmutz J."/>
            <person name="Shahriari M."/>
            <person name="Shelest E."/>
            <person name="Silva-Franco F."/>
            <person name="Soanes D."/>
            <person name="Syed K."/>
            <person name="Tagua V.G."/>
            <person name="Talbot N.J."/>
            <person name="Thon M."/>
            <person name="De vries R.P."/>
            <person name="Wiebenga A."/>
            <person name="Yadav J.S."/>
            <person name="Braun E.L."/>
            <person name="Baker S."/>
            <person name="Garre V."/>
            <person name="Horwitz B."/>
            <person name="Torres-Martinez S."/>
            <person name="Idnurm A."/>
            <person name="Herrera-Estrella A."/>
            <person name="Gabaldon T."/>
            <person name="Grigoriev I.V."/>
        </authorList>
    </citation>
    <scope>NUCLEOTIDE SEQUENCE [LARGE SCALE GENOMIC DNA]</scope>
    <source>
        <strain evidence="5">NRRL 1555(-)</strain>
    </source>
</reference>
<name>A0A163EPW1_PHYB8</name>
<dbReference type="OrthoDB" id="10251809at2759"/>
<dbReference type="Proteomes" id="UP000077315">
    <property type="component" value="Unassembled WGS sequence"/>
</dbReference>
<proteinExistence type="predicted"/>
<protein>
    <submittedName>
        <fullName evidence="4">Uncharacterized protein</fullName>
    </submittedName>
</protein>
<dbReference type="SMART" id="SM00612">
    <property type="entry name" value="Kelch"/>
    <property type="match status" value="3"/>
</dbReference>
<dbReference type="InterPro" id="IPR006652">
    <property type="entry name" value="Kelch_1"/>
</dbReference>
<evidence type="ECO:0000256" key="1">
    <source>
        <dbReference type="ARBA" id="ARBA00022441"/>
    </source>
</evidence>
<evidence type="ECO:0000256" key="2">
    <source>
        <dbReference type="ARBA" id="ARBA00022737"/>
    </source>
</evidence>
<organism evidence="4 5">
    <name type="scientific">Phycomyces blakesleeanus (strain ATCC 8743b / DSM 1359 / FGSC 10004 / NBRC 33097 / NRRL 1555)</name>
    <dbReference type="NCBI Taxonomy" id="763407"/>
    <lineage>
        <taxon>Eukaryota</taxon>
        <taxon>Fungi</taxon>
        <taxon>Fungi incertae sedis</taxon>
        <taxon>Mucoromycota</taxon>
        <taxon>Mucoromycotina</taxon>
        <taxon>Mucoromycetes</taxon>
        <taxon>Mucorales</taxon>
        <taxon>Phycomycetaceae</taxon>
        <taxon>Phycomyces</taxon>
    </lineage>
</organism>
<dbReference type="STRING" id="763407.A0A163EPW1"/>
<dbReference type="GeneID" id="28998942"/>
<dbReference type="InParanoid" id="A0A163EPW1"/>
<accession>A0A163EPW1</accession>